<evidence type="ECO:0000313" key="1">
    <source>
        <dbReference type="EMBL" id="VVM35959.1"/>
    </source>
</evidence>
<protein>
    <submittedName>
        <fullName evidence="1">Uncharacterized protein</fullName>
    </submittedName>
</protein>
<dbReference type="EMBL" id="CABVGY010000001">
    <property type="protein sequence ID" value="VVM35959.1"/>
    <property type="molecule type" value="Genomic_DNA"/>
</dbReference>
<evidence type="ECO:0000313" key="2">
    <source>
        <dbReference type="Proteomes" id="UP000326729"/>
    </source>
</evidence>
<accession>A0A5E6NYR9</accession>
<proteinExistence type="predicted"/>
<gene>
    <name evidence="1" type="ORF">PS659_00030</name>
</gene>
<reference evidence="1 2" key="1">
    <citation type="submission" date="2019-09" db="EMBL/GenBank/DDBJ databases">
        <authorList>
            <person name="Chandra G."/>
            <person name="Truman W A."/>
        </authorList>
    </citation>
    <scope>NUCLEOTIDE SEQUENCE [LARGE SCALE GENOMIC DNA]</scope>
    <source>
        <strain evidence="1">PS659</strain>
    </source>
</reference>
<organism evidence="1 2">
    <name type="scientific">Pseudomonas fluorescens</name>
    <dbReference type="NCBI Taxonomy" id="294"/>
    <lineage>
        <taxon>Bacteria</taxon>
        <taxon>Pseudomonadati</taxon>
        <taxon>Pseudomonadota</taxon>
        <taxon>Gammaproteobacteria</taxon>
        <taxon>Pseudomonadales</taxon>
        <taxon>Pseudomonadaceae</taxon>
        <taxon>Pseudomonas</taxon>
    </lineage>
</organism>
<name>A0A5E6NYR9_PSEFL</name>
<dbReference type="AlphaFoldDB" id="A0A5E6NYR9"/>
<dbReference type="Proteomes" id="UP000326729">
    <property type="component" value="Unassembled WGS sequence"/>
</dbReference>
<sequence length="31" mass="3355">MNTGSRRTMLIATAHASHGHNGNNWIVAQAH</sequence>